<evidence type="ECO:0000256" key="1">
    <source>
        <dbReference type="SAM" id="MobiDB-lite"/>
    </source>
</evidence>
<gene>
    <name evidence="2" type="ORF">SYNPS1DRAFT_24466</name>
</gene>
<evidence type="ECO:0008006" key="4">
    <source>
        <dbReference type="Google" id="ProtNLM"/>
    </source>
</evidence>
<dbReference type="PANTHER" id="PTHR12820:SF0">
    <property type="entry name" value="VACUOLAR PROTEIN SORTING-ASSOCIATED PROTEIN 53 HOMOLOG"/>
    <property type="match status" value="1"/>
</dbReference>
<dbReference type="GO" id="GO:0005829">
    <property type="term" value="C:cytosol"/>
    <property type="evidence" value="ECO:0007669"/>
    <property type="project" value="GOC"/>
</dbReference>
<feature type="region of interest" description="Disordered" evidence="1">
    <location>
        <begin position="147"/>
        <end position="190"/>
    </location>
</feature>
<reference evidence="3" key="1">
    <citation type="journal article" date="2018" name="Nat. Microbiol.">
        <title>Leveraging single-cell genomics to expand the fungal tree of life.</title>
        <authorList>
            <person name="Ahrendt S.R."/>
            <person name="Quandt C.A."/>
            <person name="Ciobanu D."/>
            <person name="Clum A."/>
            <person name="Salamov A."/>
            <person name="Andreopoulos B."/>
            <person name="Cheng J.F."/>
            <person name="Woyke T."/>
            <person name="Pelin A."/>
            <person name="Henrissat B."/>
            <person name="Reynolds N.K."/>
            <person name="Benny G.L."/>
            <person name="Smith M.E."/>
            <person name="James T.Y."/>
            <person name="Grigoriev I.V."/>
        </authorList>
    </citation>
    <scope>NUCLEOTIDE SEQUENCE [LARGE SCALE GENOMIC DNA]</scope>
    <source>
        <strain evidence="3">Benny S71-1</strain>
    </source>
</reference>
<dbReference type="Proteomes" id="UP000278143">
    <property type="component" value="Unassembled WGS sequence"/>
</dbReference>
<dbReference type="PANTHER" id="PTHR12820">
    <property type="entry name" value="VACUOLAR SORTING PROTEIN 53"/>
    <property type="match status" value="1"/>
</dbReference>
<accession>A0A4P9YUM8</accession>
<protein>
    <recommendedName>
        <fullName evidence="4">Exocyst complex component Sec8</fullName>
    </recommendedName>
</protein>
<dbReference type="GO" id="GO:0042147">
    <property type="term" value="P:retrograde transport, endosome to Golgi"/>
    <property type="evidence" value="ECO:0007669"/>
    <property type="project" value="InterPro"/>
</dbReference>
<sequence length="222" mass="24573">MIVAAVRAMVREVEIACEPSFQRMLLVPWGTMSLREDAQSEYAVELSHLMNGLASTLRKHLMNQRYYRSFCDQFADYTKLVQEGLDRIEACFKLVDLEVNHALVEAYAQQVPTPSMVGFQRVLELKGLSRIEQQPLLEHYRKQYGHAESSPVIAPAPTTAHTPPTSTGSPLKEGATGSMATSPTMPSTSTTRYGKFRRLVAGMSMKREAASDRSGDESGSGL</sequence>
<proteinExistence type="predicted"/>
<dbReference type="AlphaFoldDB" id="A0A4P9YUM8"/>
<name>A0A4P9YUM8_9FUNG</name>
<dbReference type="GO" id="GO:0000938">
    <property type="term" value="C:GARP complex"/>
    <property type="evidence" value="ECO:0007669"/>
    <property type="project" value="InterPro"/>
</dbReference>
<evidence type="ECO:0000313" key="3">
    <source>
        <dbReference type="Proteomes" id="UP000278143"/>
    </source>
</evidence>
<dbReference type="InterPro" id="IPR039766">
    <property type="entry name" value="Vps53"/>
</dbReference>
<organism evidence="2 3">
    <name type="scientific">Syncephalis pseudoplumigaleata</name>
    <dbReference type="NCBI Taxonomy" id="1712513"/>
    <lineage>
        <taxon>Eukaryota</taxon>
        <taxon>Fungi</taxon>
        <taxon>Fungi incertae sedis</taxon>
        <taxon>Zoopagomycota</taxon>
        <taxon>Zoopagomycotina</taxon>
        <taxon>Zoopagomycetes</taxon>
        <taxon>Zoopagales</taxon>
        <taxon>Piptocephalidaceae</taxon>
        <taxon>Syncephalis</taxon>
    </lineage>
</organism>
<feature type="compositionally biased region" description="Low complexity" evidence="1">
    <location>
        <begin position="155"/>
        <end position="190"/>
    </location>
</feature>
<keyword evidence="3" id="KW-1185">Reference proteome</keyword>
<dbReference type="EMBL" id="KZ990943">
    <property type="protein sequence ID" value="RKP23468.1"/>
    <property type="molecule type" value="Genomic_DNA"/>
</dbReference>
<dbReference type="OrthoDB" id="10261632at2759"/>
<evidence type="ECO:0000313" key="2">
    <source>
        <dbReference type="EMBL" id="RKP23468.1"/>
    </source>
</evidence>